<sequence length="190" mass="21870">MNRKGRFKVSKKNKSSRFKPIVLTVKSNKELTALSKKIISSKIEVSYVNSLKYMNVKPLDQLISLIFERNDFEISVDDYRAYNAGFINVTCNKKLTELENLSCIINLDKGVVKYHFVHFTNINNGMGVQSRPIVPTCDVTKLAKLNDEEYFQESIVTEHLDDIIATYKECIWVLNAIKPKLCLMNIVRDL</sequence>
<dbReference type="Proteomes" id="UP000279386">
    <property type="component" value="Segment"/>
</dbReference>
<organism evidence="1 2">
    <name type="scientific">Escherichia phage vB_Eco_slurp01</name>
    <dbReference type="NCBI Taxonomy" id="1874688"/>
    <lineage>
        <taxon>Viruses</taxon>
        <taxon>Duplodnaviria</taxon>
        <taxon>Heunggongvirae</taxon>
        <taxon>Uroviricota</taxon>
        <taxon>Caudoviricetes</taxon>
        <taxon>Asteriusvirus</taxon>
        <taxon>Asteriusvirus PBECO4</taxon>
    </lineage>
</organism>
<evidence type="ECO:0000313" key="2">
    <source>
        <dbReference type="Proteomes" id="UP000279386"/>
    </source>
</evidence>
<reference evidence="1 2" key="1">
    <citation type="submission" date="2016-07" db="EMBL/GenBank/DDBJ databases">
        <authorList>
            <person name="Millard A."/>
        </authorList>
    </citation>
    <scope>NUCLEOTIDE SEQUENCE [LARGE SCALE GENOMIC DNA]</scope>
</reference>
<dbReference type="EMBL" id="LT603033">
    <property type="protein sequence ID" value="SCA80081.1"/>
    <property type="molecule type" value="Genomic_DNA"/>
</dbReference>
<name>A0A1C3S669_9CAUD</name>
<proteinExistence type="predicted"/>
<gene>
    <name evidence="1" type="ORF">PSLUR01_00104</name>
</gene>
<evidence type="ECO:0000313" key="1">
    <source>
        <dbReference type="EMBL" id="SCA80081.1"/>
    </source>
</evidence>
<accession>A0A1C3S669</accession>
<protein>
    <submittedName>
        <fullName evidence="1">Uncharacterized protein</fullName>
    </submittedName>
</protein>